<dbReference type="SUPFAM" id="SSF46785">
    <property type="entry name" value="Winged helix' DNA-binding domain"/>
    <property type="match status" value="1"/>
</dbReference>
<dbReference type="PANTHER" id="PTHR43537:SF24">
    <property type="entry name" value="GLUCONATE OPERON TRANSCRIPTIONAL REPRESSOR"/>
    <property type="match status" value="1"/>
</dbReference>
<reference evidence="6" key="1">
    <citation type="submission" date="2016-10" db="EMBL/GenBank/DDBJ databases">
        <authorList>
            <person name="Varghese N."/>
            <person name="Submissions S."/>
        </authorList>
    </citation>
    <scope>NUCLEOTIDE SEQUENCE [LARGE SCALE GENOMIC DNA]</scope>
    <source>
        <strain evidence="6">DSM 23256</strain>
    </source>
</reference>
<feature type="domain" description="HTH gntR-type" evidence="4">
    <location>
        <begin position="9"/>
        <end position="76"/>
    </location>
</feature>
<evidence type="ECO:0000313" key="5">
    <source>
        <dbReference type="EMBL" id="SDF00037.1"/>
    </source>
</evidence>
<keyword evidence="2 5" id="KW-0238">DNA-binding</keyword>
<dbReference type="Pfam" id="PF00392">
    <property type="entry name" value="GntR"/>
    <property type="match status" value="1"/>
</dbReference>
<dbReference type="Gene3D" id="1.20.120.530">
    <property type="entry name" value="GntR ligand-binding domain-like"/>
    <property type="match status" value="1"/>
</dbReference>
<dbReference type="GO" id="GO:0003677">
    <property type="term" value="F:DNA binding"/>
    <property type="evidence" value="ECO:0007669"/>
    <property type="project" value="UniProtKB-KW"/>
</dbReference>
<name>A0A1G7HHP8_9FIRM</name>
<proteinExistence type="predicted"/>
<dbReference type="PROSITE" id="PS50949">
    <property type="entry name" value="HTH_GNTR"/>
    <property type="match status" value="1"/>
</dbReference>
<protein>
    <submittedName>
        <fullName evidence="5">DNA-binding transcriptional regulator, GntR family</fullName>
    </submittedName>
</protein>
<keyword evidence="6" id="KW-1185">Reference proteome</keyword>
<keyword evidence="3" id="KW-0804">Transcription</keyword>
<dbReference type="InterPro" id="IPR036388">
    <property type="entry name" value="WH-like_DNA-bd_sf"/>
</dbReference>
<dbReference type="EMBL" id="FNBU01000001">
    <property type="protein sequence ID" value="SDF00037.1"/>
    <property type="molecule type" value="Genomic_DNA"/>
</dbReference>
<sequence length="225" mass="26690">MNTMHYPTQTLVDVAYKALKKDITERVLLPGQKIVIRELHERYGISETPIKQALNRMITEGLVESIPRKGIKVRDINWDDIAELLDIRLMIETYYVKQIMHTFKHDATIKEKFINNLNEHMRIIEHAVDLNDYFQNYYLDQEFHQLFVNCSGNKRLMRIYSNLGTHYYAYYIYGRQSKEETIAGVKEHEAIFHALVAQDEDQVRKCVETHIINAKNKIYRNLPKD</sequence>
<accession>A0A1G7HHP8</accession>
<dbReference type="SMART" id="SM00345">
    <property type="entry name" value="HTH_GNTR"/>
    <property type="match status" value="1"/>
</dbReference>
<evidence type="ECO:0000256" key="1">
    <source>
        <dbReference type="ARBA" id="ARBA00023015"/>
    </source>
</evidence>
<keyword evidence="1" id="KW-0805">Transcription regulation</keyword>
<dbReference type="InterPro" id="IPR036390">
    <property type="entry name" value="WH_DNA-bd_sf"/>
</dbReference>
<gene>
    <name evidence="5" type="ORF">SAMN05660235_00067</name>
</gene>
<dbReference type="InterPro" id="IPR011711">
    <property type="entry name" value="GntR_C"/>
</dbReference>
<dbReference type="SMART" id="SM00895">
    <property type="entry name" value="FCD"/>
    <property type="match status" value="1"/>
</dbReference>
<dbReference type="InterPro" id="IPR000524">
    <property type="entry name" value="Tscrpt_reg_HTH_GntR"/>
</dbReference>
<dbReference type="CDD" id="cd07377">
    <property type="entry name" value="WHTH_GntR"/>
    <property type="match status" value="1"/>
</dbReference>
<dbReference type="GO" id="GO:0003700">
    <property type="term" value="F:DNA-binding transcription factor activity"/>
    <property type="evidence" value="ECO:0007669"/>
    <property type="project" value="InterPro"/>
</dbReference>
<evidence type="ECO:0000256" key="3">
    <source>
        <dbReference type="ARBA" id="ARBA00023163"/>
    </source>
</evidence>
<organism evidence="5 6">
    <name type="scientific">Sporolituus thermophilus DSM 23256</name>
    <dbReference type="NCBI Taxonomy" id="1123285"/>
    <lineage>
        <taxon>Bacteria</taxon>
        <taxon>Bacillati</taxon>
        <taxon>Bacillota</taxon>
        <taxon>Negativicutes</taxon>
        <taxon>Selenomonadales</taxon>
        <taxon>Sporomusaceae</taxon>
        <taxon>Sporolituus</taxon>
    </lineage>
</organism>
<evidence type="ECO:0000259" key="4">
    <source>
        <dbReference type="PROSITE" id="PS50949"/>
    </source>
</evidence>
<dbReference type="Pfam" id="PF07729">
    <property type="entry name" value="FCD"/>
    <property type="match status" value="1"/>
</dbReference>
<dbReference type="Proteomes" id="UP000243333">
    <property type="component" value="Unassembled WGS sequence"/>
</dbReference>
<dbReference type="Gene3D" id="1.10.10.10">
    <property type="entry name" value="Winged helix-like DNA-binding domain superfamily/Winged helix DNA-binding domain"/>
    <property type="match status" value="1"/>
</dbReference>
<dbReference type="AlphaFoldDB" id="A0A1G7HHP8"/>
<evidence type="ECO:0000256" key="2">
    <source>
        <dbReference type="ARBA" id="ARBA00023125"/>
    </source>
</evidence>
<evidence type="ECO:0000313" key="6">
    <source>
        <dbReference type="Proteomes" id="UP000243333"/>
    </source>
</evidence>
<dbReference type="PANTHER" id="PTHR43537">
    <property type="entry name" value="TRANSCRIPTIONAL REGULATOR, GNTR FAMILY"/>
    <property type="match status" value="1"/>
</dbReference>
<dbReference type="STRING" id="1123285.SAMN05660235_00067"/>
<dbReference type="SUPFAM" id="SSF48008">
    <property type="entry name" value="GntR ligand-binding domain-like"/>
    <property type="match status" value="1"/>
</dbReference>
<dbReference type="InterPro" id="IPR008920">
    <property type="entry name" value="TF_FadR/GntR_C"/>
</dbReference>